<feature type="transmembrane region" description="Helical" evidence="1">
    <location>
        <begin position="61"/>
        <end position="85"/>
    </location>
</feature>
<keyword evidence="1" id="KW-1133">Transmembrane helix</keyword>
<evidence type="ECO:0000313" key="2">
    <source>
        <dbReference type="EMBL" id="GAP45249.1"/>
    </source>
</evidence>
<organism evidence="2">
    <name type="scientific">Lentimicrobium saccharophilum</name>
    <dbReference type="NCBI Taxonomy" id="1678841"/>
    <lineage>
        <taxon>Bacteria</taxon>
        <taxon>Pseudomonadati</taxon>
        <taxon>Bacteroidota</taxon>
        <taxon>Bacteroidia</taxon>
        <taxon>Bacteroidales</taxon>
        <taxon>Lentimicrobiaceae</taxon>
        <taxon>Lentimicrobium</taxon>
    </lineage>
</organism>
<protein>
    <submittedName>
        <fullName evidence="2">Uncharacterized protein</fullName>
    </submittedName>
</protein>
<keyword evidence="1" id="KW-0812">Transmembrane</keyword>
<accession>A0A0S7C4Y5</accession>
<keyword evidence="3" id="KW-1185">Reference proteome</keyword>
<name>A0A0S7C4Y5_9BACT</name>
<keyword evidence="1" id="KW-0472">Membrane</keyword>
<reference evidence="2" key="1">
    <citation type="journal article" date="2015" name="Genome Announc.">
        <title>Draft Genome Sequence of Bacteroidales Strain TBC1, a Novel Isolate from a Methanogenic Wastewater Treatment System.</title>
        <authorList>
            <person name="Tourlousse D.M."/>
            <person name="Matsuura N."/>
            <person name="Sun L."/>
            <person name="Toyonaga M."/>
            <person name="Kuroda K."/>
            <person name="Ohashi A."/>
            <person name="Cruz R."/>
            <person name="Yamaguchi T."/>
            <person name="Sekiguchi Y."/>
        </authorList>
    </citation>
    <scope>NUCLEOTIDE SEQUENCE [LARGE SCALE GENOMIC DNA]</scope>
    <source>
        <strain evidence="2">TBC1</strain>
    </source>
</reference>
<evidence type="ECO:0000313" key="3">
    <source>
        <dbReference type="Proteomes" id="UP000053091"/>
    </source>
</evidence>
<dbReference type="EMBL" id="DF968183">
    <property type="protein sequence ID" value="GAP45249.1"/>
    <property type="molecule type" value="Genomic_DNA"/>
</dbReference>
<gene>
    <name evidence="2" type="ORF">TBC1_121070</name>
</gene>
<dbReference type="AlphaFoldDB" id="A0A0S7C4Y5"/>
<sequence>MAASSGLSLSAFLSHRRWFLLNIVLYWRQKFRTALRLWENSWEGRAGNIVLLGRFLPVLNLFVLIFCFSLIVKMLITVYPLRALAGSGYLRKR</sequence>
<evidence type="ECO:0000256" key="1">
    <source>
        <dbReference type="SAM" id="Phobius"/>
    </source>
</evidence>
<dbReference type="Proteomes" id="UP000053091">
    <property type="component" value="Unassembled WGS sequence"/>
</dbReference>
<proteinExistence type="predicted"/>